<proteinExistence type="predicted"/>
<accession>F3QRF6</accession>
<dbReference type="Proteomes" id="UP000005546">
    <property type="component" value="Unassembled WGS sequence"/>
</dbReference>
<sequence>MSILMGYRNLDFYCKSSDFAAYSGRLSGLLLKMDVKNVS</sequence>
<gene>
    <name evidence="1" type="ORF">HMPREF9442_00758</name>
</gene>
<protein>
    <submittedName>
        <fullName evidence="1">Uncharacterized protein</fullName>
    </submittedName>
</protein>
<dbReference type="HOGENOM" id="CLU_3314141_0_0_10"/>
<evidence type="ECO:0000313" key="2">
    <source>
        <dbReference type="Proteomes" id="UP000005546"/>
    </source>
</evidence>
<keyword evidence="2" id="KW-1185">Reference proteome</keyword>
<name>F3QRF6_9BACT</name>
<dbReference type="STRING" id="762982.HMPREF9442_00758"/>
<evidence type="ECO:0000313" key="1">
    <source>
        <dbReference type="EMBL" id="EGG56087.1"/>
    </source>
</evidence>
<reference evidence="1 2" key="1">
    <citation type="submission" date="2011-02" db="EMBL/GenBank/DDBJ databases">
        <authorList>
            <person name="Weinstock G."/>
            <person name="Sodergren E."/>
            <person name="Clifton S."/>
            <person name="Fulton L."/>
            <person name="Fulton B."/>
            <person name="Courtney L."/>
            <person name="Fronick C."/>
            <person name="Harrison M."/>
            <person name="Strong C."/>
            <person name="Farmer C."/>
            <person name="Delahaunty K."/>
            <person name="Markovic C."/>
            <person name="Hall O."/>
            <person name="Minx P."/>
            <person name="Tomlinson C."/>
            <person name="Mitreva M."/>
            <person name="Hou S."/>
            <person name="Chen J."/>
            <person name="Wollam A."/>
            <person name="Pepin K.H."/>
            <person name="Johnson M."/>
            <person name="Bhonagiri V."/>
            <person name="Zhang X."/>
            <person name="Suruliraj S."/>
            <person name="Warren W."/>
            <person name="Chinwalla A."/>
            <person name="Mardis E.R."/>
            <person name="Wilson R.K."/>
        </authorList>
    </citation>
    <scope>NUCLEOTIDE SEQUENCE [LARGE SCALE GENOMIC DNA]</scope>
    <source>
        <strain evidence="1 2">YIT 11841</strain>
    </source>
</reference>
<dbReference type="EMBL" id="AFBR01000021">
    <property type="protein sequence ID" value="EGG56087.1"/>
    <property type="molecule type" value="Genomic_DNA"/>
</dbReference>
<dbReference type="AlphaFoldDB" id="F3QRF6"/>
<comment type="caution">
    <text evidence="1">The sequence shown here is derived from an EMBL/GenBank/DDBJ whole genome shotgun (WGS) entry which is preliminary data.</text>
</comment>
<organism evidence="1 2">
    <name type="scientific">Paraprevotella xylaniphila YIT 11841</name>
    <dbReference type="NCBI Taxonomy" id="762982"/>
    <lineage>
        <taxon>Bacteria</taxon>
        <taxon>Pseudomonadati</taxon>
        <taxon>Bacteroidota</taxon>
        <taxon>Bacteroidia</taxon>
        <taxon>Bacteroidales</taxon>
        <taxon>Prevotellaceae</taxon>
        <taxon>Paraprevotella</taxon>
    </lineage>
</organism>